<sequence>MLFCCSFPAGFCAASPDSCSLLLLLVNIASDDLDTAAPEAAAGAAVLAKVWIKADPLASASVELGEIDMAAESDSFVVWLLCCVSPRCRWESSPWLSPVAAVLLVAACGYWVSGSGFSSYSCLLLLLLALKGSGVEVQDAAGAQIAVKDATLIGYHSFVFPAVVVFC</sequence>
<name>A0A7J0F2I6_9ERIC</name>
<dbReference type="AlphaFoldDB" id="A0A7J0F2I6"/>
<comment type="caution">
    <text evidence="1">The sequence shown here is derived from an EMBL/GenBank/DDBJ whole genome shotgun (WGS) entry which is preliminary data.</text>
</comment>
<evidence type="ECO:0000313" key="2">
    <source>
        <dbReference type="Proteomes" id="UP000585474"/>
    </source>
</evidence>
<proteinExistence type="predicted"/>
<reference evidence="1 2" key="1">
    <citation type="submission" date="2019-07" db="EMBL/GenBank/DDBJ databases">
        <title>De Novo Assembly of kiwifruit Actinidia rufa.</title>
        <authorList>
            <person name="Sugita-Konishi S."/>
            <person name="Sato K."/>
            <person name="Mori E."/>
            <person name="Abe Y."/>
            <person name="Kisaki G."/>
            <person name="Hamano K."/>
            <person name="Suezawa K."/>
            <person name="Otani M."/>
            <person name="Fukuda T."/>
            <person name="Manabe T."/>
            <person name="Gomi K."/>
            <person name="Tabuchi M."/>
            <person name="Akimitsu K."/>
            <person name="Kataoka I."/>
        </authorList>
    </citation>
    <scope>NUCLEOTIDE SEQUENCE [LARGE SCALE GENOMIC DNA]</scope>
    <source>
        <strain evidence="2">cv. Fuchu</strain>
    </source>
</reference>
<accession>A0A7J0F2I6</accession>
<evidence type="ECO:0000313" key="1">
    <source>
        <dbReference type="EMBL" id="GFY92823.1"/>
    </source>
</evidence>
<dbReference type="EMBL" id="BJWL01000008">
    <property type="protein sequence ID" value="GFY92823.1"/>
    <property type="molecule type" value="Genomic_DNA"/>
</dbReference>
<organism evidence="1 2">
    <name type="scientific">Actinidia rufa</name>
    <dbReference type="NCBI Taxonomy" id="165716"/>
    <lineage>
        <taxon>Eukaryota</taxon>
        <taxon>Viridiplantae</taxon>
        <taxon>Streptophyta</taxon>
        <taxon>Embryophyta</taxon>
        <taxon>Tracheophyta</taxon>
        <taxon>Spermatophyta</taxon>
        <taxon>Magnoliopsida</taxon>
        <taxon>eudicotyledons</taxon>
        <taxon>Gunneridae</taxon>
        <taxon>Pentapetalae</taxon>
        <taxon>asterids</taxon>
        <taxon>Ericales</taxon>
        <taxon>Actinidiaceae</taxon>
        <taxon>Actinidia</taxon>
    </lineage>
</organism>
<dbReference type="Proteomes" id="UP000585474">
    <property type="component" value="Unassembled WGS sequence"/>
</dbReference>
<gene>
    <name evidence="1" type="ORF">Acr_08g0012190</name>
</gene>
<keyword evidence="2" id="KW-1185">Reference proteome</keyword>
<protein>
    <submittedName>
        <fullName evidence="1">Uncharacterized protein</fullName>
    </submittedName>
</protein>